<sequence>MIRSMMQVYVKGSVEAAQLYQRAFDAKLISEHQNEDGSYLHAELDIFGQILALSESTEEKNIIGNTMQFCLQFNEDDKELVEKAFRVLEKDAQILFPLGPCFFSSCMVGFIDKFGVNWCLFV</sequence>
<comment type="caution">
    <text evidence="1">The sequence shown here is derived from an EMBL/GenBank/DDBJ whole genome shotgun (WGS) entry which is preliminary data.</text>
</comment>
<keyword evidence="2" id="KW-1185">Reference proteome</keyword>
<dbReference type="RefSeq" id="WP_179238034.1">
    <property type="nucleotide sequence ID" value="NZ_JACBNQ010000009.1"/>
</dbReference>
<reference evidence="1" key="1">
    <citation type="submission" date="2020-07" db="EMBL/GenBank/DDBJ databases">
        <title>Genomic analysis of a strain of Sedimentibacter Hydroxybenzoicus DSM7310.</title>
        <authorList>
            <person name="Ma S."/>
        </authorList>
    </citation>
    <scope>NUCLEOTIDE SEQUENCE</scope>
    <source>
        <strain evidence="1">DSM 7310</strain>
    </source>
</reference>
<dbReference type="InterPro" id="IPR029068">
    <property type="entry name" value="Glyas_Bleomycin-R_OHBP_Dase"/>
</dbReference>
<dbReference type="SUPFAM" id="SSF54593">
    <property type="entry name" value="Glyoxalase/Bleomycin resistance protein/Dihydroxybiphenyl dioxygenase"/>
    <property type="match status" value="1"/>
</dbReference>
<name>A0A974BJC2_SEDHY</name>
<gene>
    <name evidence="1" type="ORF">HZF24_09290</name>
</gene>
<dbReference type="AlphaFoldDB" id="A0A974BJC2"/>
<dbReference type="Proteomes" id="UP000611629">
    <property type="component" value="Unassembled WGS sequence"/>
</dbReference>
<organism evidence="1 2">
    <name type="scientific">Sedimentibacter hydroxybenzoicus DSM 7310</name>
    <dbReference type="NCBI Taxonomy" id="1123245"/>
    <lineage>
        <taxon>Bacteria</taxon>
        <taxon>Bacillati</taxon>
        <taxon>Bacillota</taxon>
        <taxon>Tissierellia</taxon>
        <taxon>Sedimentibacter</taxon>
    </lineage>
</organism>
<protein>
    <submittedName>
        <fullName evidence="1">VOC family protein</fullName>
    </submittedName>
</protein>
<evidence type="ECO:0000313" key="2">
    <source>
        <dbReference type="Proteomes" id="UP000611629"/>
    </source>
</evidence>
<evidence type="ECO:0000313" key="1">
    <source>
        <dbReference type="EMBL" id="NYB74325.1"/>
    </source>
</evidence>
<accession>A0A974BJC2</accession>
<proteinExistence type="predicted"/>
<dbReference type="Gene3D" id="3.10.180.10">
    <property type="entry name" value="2,3-Dihydroxybiphenyl 1,2-Dioxygenase, domain 1"/>
    <property type="match status" value="1"/>
</dbReference>
<dbReference type="EMBL" id="JACBNQ010000009">
    <property type="protein sequence ID" value="NYB74325.1"/>
    <property type="molecule type" value="Genomic_DNA"/>
</dbReference>